<feature type="region of interest" description="Disordered" evidence="1">
    <location>
        <begin position="55"/>
        <end position="165"/>
    </location>
</feature>
<dbReference type="AlphaFoldDB" id="M1DU90"/>
<feature type="region of interest" description="Disordered" evidence="1">
    <location>
        <begin position="182"/>
        <end position="233"/>
    </location>
</feature>
<evidence type="ECO:0000256" key="1">
    <source>
        <dbReference type="SAM" id="MobiDB-lite"/>
    </source>
</evidence>
<name>M1DU90_SOLTU</name>
<evidence type="ECO:0000313" key="3">
    <source>
        <dbReference type="Proteomes" id="UP000011115"/>
    </source>
</evidence>
<reference evidence="3" key="1">
    <citation type="journal article" date="2011" name="Nature">
        <title>Genome sequence and analysis of the tuber crop potato.</title>
        <authorList>
            <consortium name="The Potato Genome Sequencing Consortium"/>
        </authorList>
    </citation>
    <scope>NUCLEOTIDE SEQUENCE [LARGE SCALE GENOMIC DNA]</scope>
    <source>
        <strain evidence="3">cv. DM1-3 516 R44</strain>
    </source>
</reference>
<protein>
    <submittedName>
        <fullName evidence="2">Uncharacterized protein</fullName>
    </submittedName>
</protein>
<dbReference type="InParanoid" id="M1DU90"/>
<keyword evidence="3" id="KW-1185">Reference proteome</keyword>
<dbReference type="HOGENOM" id="CLU_889674_0_0_1"/>
<dbReference type="EnsemblPlants" id="PGSC0003DMT400094489">
    <property type="protein sequence ID" value="PGSC0003DMT400094489"/>
    <property type="gene ID" value="PGSC0003DMG400044060"/>
</dbReference>
<proteinExistence type="predicted"/>
<evidence type="ECO:0000313" key="2">
    <source>
        <dbReference type="EnsemblPlants" id="PGSC0003DMT400094489"/>
    </source>
</evidence>
<accession>M1DU90</accession>
<feature type="compositionally biased region" description="Basic and acidic residues" evidence="1">
    <location>
        <begin position="205"/>
        <end position="222"/>
    </location>
</feature>
<dbReference type="PaxDb" id="4113-PGSC0003DMT400094489"/>
<feature type="compositionally biased region" description="Polar residues" evidence="1">
    <location>
        <begin position="107"/>
        <end position="124"/>
    </location>
</feature>
<dbReference type="Proteomes" id="UP000011115">
    <property type="component" value="Unassembled WGS sequence"/>
</dbReference>
<organism evidence="2 3">
    <name type="scientific">Solanum tuberosum</name>
    <name type="common">Potato</name>
    <dbReference type="NCBI Taxonomy" id="4113"/>
    <lineage>
        <taxon>Eukaryota</taxon>
        <taxon>Viridiplantae</taxon>
        <taxon>Streptophyta</taxon>
        <taxon>Embryophyta</taxon>
        <taxon>Tracheophyta</taxon>
        <taxon>Spermatophyta</taxon>
        <taxon>Magnoliopsida</taxon>
        <taxon>eudicotyledons</taxon>
        <taxon>Gunneridae</taxon>
        <taxon>Pentapetalae</taxon>
        <taxon>asterids</taxon>
        <taxon>lamiids</taxon>
        <taxon>Solanales</taxon>
        <taxon>Solanaceae</taxon>
        <taxon>Solanoideae</taxon>
        <taxon>Solaneae</taxon>
        <taxon>Solanum</taxon>
    </lineage>
</organism>
<sequence>MEGTLVDDRFKPPNPSTVMLKPIISSSLQESSSELTYSSSQVRDEAIHTAMEKELEGTRINNPMEDASQIRGKGLGGKDSQFQDVHNSQKSHDFPVPFERNPLATEARNSGESSQNRHQNQSTVEEIHADSAIGSGNIGREGHNIATSSTFHGGIAGAGDSAGIPSKNVENFQYVEEIRGLSQTQTQHREGKQHVQDLGQSSTPHMEEQFIKKQGTKGDSRPHTAVTNQKGQDEYNRKIANARKDTTKQLQVDIISKQVTEINKGKEVYTGQAGTCIDSMLPSPNPIDNVDNIIAEVAVGGLDGKEQETHTEL</sequence>
<reference evidence="2" key="2">
    <citation type="submission" date="2015-06" db="UniProtKB">
        <authorList>
            <consortium name="EnsemblPlants"/>
        </authorList>
    </citation>
    <scope>IDENTIFICATION</scope>
    <source>
        <strain evidence="2">DM1-3 516 R44</strain>
    </source>
</reference>
<dbReference type="Gramene" id="PGSC0003DMT400094489">
    <property type="protein sequence ID" value="PGSC0003DMT400094489"/>
    <property type="gene ID" value="PGSC0003DMG400044060"/>
</dbReference>